<protein>
    <recommendedName>
        <fullName evidence="3">ATPase</fullName>
    </recommendedName>
</protein>
<organism evidence="1 2">
    <name type="scientific">Candidatus Faeciplasma pullistercoris</name>
    <dbReference type="NCBI Taxonomy" id="2840800"/>
    <lineage>
        <taxon>Bacteria</taxon>
        <taxon>Bacillati</taxon>
        <taxon>Bacillota</taxon>
        <taxon>Clostridia</taxon>
        <taxon>Eubacteriales</taxon>
        <taxon>Oscillospiraceae</taxon>
        <taxon>Oscillospiraceae incertae sedis</taxon>
        <taxon>Candidatus Faeciplasma</taxon>
    </lineage>
</organism>
<reference evidence="1" key="2">
    <citation type="journal article" date="2021" name="PeerJ">
        <title>Extensive microbial diversity within the chicken gut microbiome revealed by metagenomics and culture.</title>
        <authorList>
            <person name="Gilroy R."/>
            <person name="Ravi A."/>
            <person name="Getino M."/>
            <person name="Pursley I."/>
            <person name="Horton D.L."/>
            <person name="Alikhan N.F."/>
            <person name="Baker D."/>
            <person name="Gharbi K."/>
            <person name="Hall N."/>
            <person name="Watson M."/>
            <person name="Adriaenssens E.M."/>
            <person name="Foster-Nyarko E."/>
            <person name="Jarju S."/>
            <person name="Secka A."/>
            <person name="Antonio M."/>
            <person name="Oren A."/>
            <person name="Chaudhuri R.R."/>
            <person name="La Ragione R."/>
            <person name="Hildebrand F."/>
            <person name="Pallen M.J."/>
        </authorList>
    </citation>
    <scope>NUCLEOTIDE SEQUENCE</scope>
    <source>
        <strain evidence="1">CHK33-4379</strain>
    </source>
</reference>
<evidence type="ECO:0008006" key="3">
    <source>
        <dbReference type="Google" id="ProtNLM"/>
    </source>
</evidence>
<gene>
    <name evidence="1" type="ORF">IAC39_06270</name>
</gene>
<dbReference type="EMBL" id="DVLL01000021">
    <property type="protein sequence ID" value="HIT59297.1"/>
    <property type="molecule type" value="Genomic_DNA"/>
</dbReference>
<proteinExistence type="predicted"/>
<comment type="caution">
    <text evidence="1">The sequence shown here is derived from an EMBL/GenBank/DDBJ whole genome shotgun (WGS) entry which is preliminary data.</text>
</comment>
<dbReference type="Proteomes" id="UP000824136">
    <property type="component" value="Unassembled WGS sequence"/>
</dbReference>
<accession>A0A9D1GUG0</accession>
<sequence>MAETYFLGYSTPDGFLTHITDDIGSRKYKTFILKGGPGTGKSSLMKRVVKELSEVETPELYYCSSDPDSLDAVLFRGLGIIVVDGTSPHVIEPKYPGVSEILINLGSCWDSNKLNDAKEKIIAATIKNKKYHAVVRRYLRAIISINEDVLTVGETCLNKEKLDAYCDRLSSRLFPKKKCSPTAVSFRQITSLTPKGVLTNKTNFDGMNVFIVNDEYYAVRARLLDKLANAACSNGYEVIVSSDMFLQGNIYQHVVIPELKIAIISGNCDNLFDMPYHTAKINAMRFYDISKLKDKKKRAEFDRGVAEKLIGEAITALKNAKNVHDELESWYINAMNFDKVSAITDKLIEDIRHAAM</sequence>
<dbReference type="AlphaFoldDB" id="A0A9D1GUG0"/>
<evidence type="ECO:0000313" key="1">
    <source>
        <dbReference type="EMBL" id="HIT59297.1"/>
    </source>
</evidence>
<name>A0A9D1GUG0_9FIRM</name>
<reference evidence="1" key="1">
    <citation type="submission" date="2020-10" db="EMBL/GenBank/DDBJ databases">
        <authorList>
            <person name="Gilroy R."/>
        </authorList>
    </citation>
    <scope>NUCLEOTIDE SEQUENCE</scope>
    <source>
        <strain evidence="1">CHK33-4379</strain>
    </source>
</reference>
<evidence type="ECO:0000313" key="2">
    <source>
        <dbReference type="Proteomes" id="UP000824136"/>
    </source>
</evidence>
<dbReference type="InterPro" id="IPR027417">
    <property type="entry name" value="P-loop_NTPase"/>
</dbReference>
<dbReference type="SUPFAM" id="SSF52540">
    <property type="entry name" value="P-loop containing nucleoside triphosphate hydrolases"/>
    <property type="match status" value="1"/>
</dbReference>